<feature type="compositionally biased region" description="Basic and acidic residues" evidence="2">
    <location>
        <begin position="490"/>
        <end position="501"/>
    </location>
</feature>
<feature type="region of interest" description="Disordered" evidence="2">
    <location>
        <begin position="450"/>
        <end position="562"/>
    </location>
</feature>
<sequence length="562" mass="65436">MASPKASPPLMTRGSLRTQDKSFLEPPGPDMSALFREQKRLANKLTYDELRALKEFVKNRVFQDTADLYYKLQSLQSDYDVQLRNSSETIANLRKELEQKQKILDQYKSSDDNILKIQKQREERWDKKQKQLEADIDKYKEMSLKLQARMRDLEKSLHEKEALLDEAERKVAELEKKAAVVDEAKEVLTERDKFQDEILRLKLEVDKRDRYLKTAEKELFNAREEREQILKERRLGDVKVTAMKNELEKQVAEVAEKCKQLTESEYELQDEKRQVAELQRELKDIKAELLKPEPPRTPPGEALMRKELEVYETKIVLLELKTKADKEERTRLENEVEIVQEMFGIALDLKDKLYVHGETKVEKVILKMCEKLEAKDKQCEMNLREFIGRDDNYIRKEAVTVRAELLAIRKQTELIKMTELAKKATKLLNRLEACIDVRFMGTRATKSGFKTAWEKNSSRSSSPSSVSNTKSLTVLPPVRLHRNPPIEARSLVEDNPRKTPEGQRSPPHLDFTMSPQDAPLMSTVQVKIIRKFPPSPKSVKTPRSKGITYSSMDSISESHYER</sequence>
<organism evidence="3 4">
    <name type="scientific">Sinanodonta woodiana</name>
    <name type="common">Chinese pond mussel</name>
    <name type="synonym">Anodonta woodiana</name>
    <dbReference type="NCBI Taxonomy" id="1069815"/>
    <lineage>
        <taxon>Eukaryota</taxon>
        <taxon>Metazoa</taxon>
        <taxon>Spiralia</taxon>
        <taxon>Lophotrochozoa</taxon>
        <taxon>Mollusca</taxon>
        <taxon>Bivalvia</taxon>
        <taxon>Autobranchia</taxon>
        <taxon>Heteroconchia</taxon>
        <taxon>Palaeoheterodonta</taxon>
        <taxon>Unionida</taxon>
        <taxon>Unionoidea</taxon>
        <taxon>Unionidae</taxon>
        <taxon>Unioninae</taxon>
        <taxon>Sinanodonta</taxon>
    </lineage>
</organism>
<evidence type="ECO:0000256" key="1">
    <source>
        <dbReference type="SAM" id="Coils"/>
    </source>
</evidence>
<protein>
    <submittedName>
        <fullName evidence="3">Uncharacterized protein</fullName>
    </submittedName>
</protein>
<evidence type="ECO:0000256" key="2">
    <source>
        <dbReference type="SAM" id="MobiDB-lite"/>
    </source>
</evidence>
<proteinExistence type="predicted"/>
<feature type="region of interest" description="Disordered" evidence="2">
    <location>
        <begin position="1"/>
        <end position="31"/>
    </location>
</feature>
<feature type="coiled-coil region" evidence="1">
    <location>
        <begin position="83"/>
        <end position="288"/>
    </location>
</feature>
<evidence type="ECO:0000313" key="3">
    <source>
        <dbReference type="EMBL" id="KAL3857507.1"/>
    </source>
</evidence>
<evidence type="ECO:0000313" key="4">
    <source>
        <dbReference type="Proteomes" id="UP001634394"/>
    </source>
</evidence>
<accession>A0ABD3V7B8</accession>
<comment type="caution">
    <text evidence="3">The sequence shown here is derived from an EMBL/GenBank/DDBJ whole genome shotgun (WGS) entry which is preliminary data.</text>
</comment>
<gene>
    <name evidence="3" type="ORF">ACJMK2_012171</name>
</gene>
<reference evidence="3 4" key="1">
    <citation type="submission" date="2024-11" db="EMBL/GenBank/DDBJ databases">
        <title>Chromosome-level genome assembly of the freshwater bivalve Anodonta woodiana.</title>
        <authorList>
            <person name="Chen X."/>
        </authorList>
    </citation>
    <scope>NUCLEOTIDE SEQUENCE [LARGE SCALE GENOMIC DNA]</scope>
    <source>
        <strain evidence="3">MN2024</strain>
        <tissue evidence="3">Gills</tissue>
    </source>
</reference>
<dbReference type="AlphaFoldDB" id="A0ABD3V7B8"/>
<name>A0ABD3V7B8_SINWO</name>
<feature type="compositionally biased region" description="Low complexity" evidence="2">
    <location>
        <begin position="458"/>
        <end position="471"/>
    </location>
</feature>
<keyword evidence="4" id="KW-1185">Reference proteome</keyword>
<dbReference type="EMBL" id="JBJQND010000013">
    <property type="protein sequence ID" value="KAL3857507.1"/>
    <property type="molecule type" value="Genomic_DNA"/>
</dbReference>
<keyword evidence="1" id="KW-0175">Coiled coil</keyword>
<dbReference type="Proteomes" id="UP001634394">
    <property type="component" value="Unassembled WGS sequence"/>
</dbReference>